<evidence type="ECO:0000313" key="3">
    <source>
        <dbReference type="Proteomes" id="UP000001116"/>
    </source>
</evidence>
<protein>
    <recommendedName>
        <fullName evidence="4">DUF2510 domain-containing protein</fullName>
    </recommendedName>
</protein>
<accession>A6WG97</accession>
<keyword evidence="3" id="KW-1185">Reference proteome</keyword>
<keyword evidence="1" id="KW-0812">Transmembrane</keyword>
<reference evidence="3" key="1">
    <citation type="journal article" date="2008" name="PLoS ONE">
        <title>Survival in nuclear waste, extreme resistance, and potential applications gleaned from the genome sequence of Kineococcus radiotolerans SRS30216.</title>
        <authorList>
            <person name="Bagwell C.E."/>
            <person name="Bhat S."/>
            <person name="Hawkins G.M."/>
            <person name="Smith B.W."/>
            <person name="Biswas T."/>
            <person name="Hoover T.R."/>
            <person name="Saunders E."/>
            <person name="Han C.S."/>
            <person name="Tsodikov O.V."/>
            <person name="Shimkets L.J."/>
        </authorList>
    </citation>
    <scope>NUCLEOTIDE SEQUENCE [LARGE SCALE GENOMIC DNA]</scope>
    <source>
        <strain evidence="3">ATCC BAA-149 / DSM 14245 / SRS30216</strain>
    </source>
</reference>
<gene>
    <name evidence="2" type="ordered locus">Krad_4373</name>
</gene>
<sequence>MVMSQSGPVYSPDGRHLWDGQQWVPIASSTFLPSQPTAAAPWYRKQIASPGMVMIMLVIVVLLGGLMVHAAQEEQKSERQSHYIYCQTYGEGDLQC</sequence>
<dbReference type="STRING" id="266940.Krad_4373"/>
<dbReference type="HOGENOM" id="CLU_2355988_0_0_11"/>
<keyword evidence="1" id="KW-1133">Transmembrane helix</keyword>
<dbReference type="Proteomes" id="UP000001116">
    <property type="component" value="Chromosome"/>
</dbReference>
<feature type="transmembrane region" description="Helical" evidence="1">
    <location>
        <begin position="51"/>
        <end position="71"/>
    </location>
</feature>
<proteinExistence type="predicted"/>
<evidence type="ECO:0000313" key="2">
    <source>
        <dbReference type="EMBL" id="ABS05836.1"/>
    </source>
</evidence>
<organism evidence="2 3">
    <name type="scientific">Kineococcus radiotolerans (strain ATCC BAA-149 / DSM 14245 / SRS30216)</name>
    <dbReference type="NCBI Taxonomy" id="266940"/>
    <lineage>
        <taxon>Bacteria</taxon>
        <taxon>Bacillati</taxon>
        <taxon>Actinomycetota</taxon>
        <taxon>Actinomycetes</taxon>
        <taxon>Kineosporiales</taxon>
        <taxon>Kineosporiaceae</taxon>
        <taxon>Kineococcus</taxon>
    </lineage>
</organism>
<keyword evidence="1" id="KW-0472">Membrane</keyword>
<evidence type="ECO:0008006" key="4">
    <source>
        <dbReference type="Google" id="ProtNLM"/>
    </source>
</evidence>
<evidence type="ECO:0000256" key="1">
    <source>
        <dbReference type="SAM" id="Phobius"/>
    </source>
</evidence>
<dbReference type="EMBL" id="CP000750">
    <property type="protein sequence ID" value="ABS05836.1"/>
    <property type="molecule type" value="Genomic_DNA"/>
</dbReference>
<name>A6WG97_KINRD</name>
<dbReference type="KEGG" id="kra:Krad_4373"/>
<dbReference type="AlphaFoldDB" id="A6WG97"/>